<keyword evidence="5" id="KW-1185">Reference proteome</keyword>
<dbReference type="PANTHER" id="PTHR30441">
    <property type="entry name" value="DUF748 DOMAIN-CONTAINING PROTEIN"/>
    <property type="match status" value="1"/>
</dbReference>
<dbReference type="RefSeq" id="WP_163301617.1">
    <property type="nucleotide sequence ID" value="NZ_JAAGRQ010000022.1"/>
</dbReference>
<feature type="transmembrane region" description="Helical" evidence="2">
    <location>
        <begin position="27"/>
        <end position="46"/>
    </location>
</feature>
<feature type="region of interest" description="Disordered" evidence="1">
    <location>
        <begin position="1189"/>
        <end position="1229"/>
    </location>
</feature>
<organism evidence="4 5">
    <name type="scientific">Desulfolutivibrio sulfodismutans</name>
    <dbReference type="NCBI Taxonomy" id="63561"/>
    <lineage>
        <taxon>Bacteria</taxon>
        <taxon>Pseudomonadati</taxon>
        <taxon>Thermodesulfobacteriota</taxon>
        <taxon>Desulfovibrionia</taxon>
        <taxon>Desulfovibrionales</taxon>
        <taxon>Desulfovibrionaceae</taxon>
        <taxon>Desulfolutivibrio</taxon>
    </lineage>
</organism>
<evidence type="ECO:0000256" key="2">
    <source>
        <dbReference type="SAM" id="Phobius"/>
    </source>
</evidence>
<dbReference type="InterPro" id="IPR007844">
    <property type="entry name" value="AsmA"/>
</dbReference>
<evidence type="ECO:0000259" key="3">
    <source>
        <dbReference type="Pfam" id="PF05170"/>
    </source>
</evidence>
<proteinExistence type="predicted"/>
<dbReference type="EMBL" id="JAAGRQ010000022">
    <property type="protein sequence ID" value="NDY56566.1"/>
    <property type="molecule type" value="Genomic_DNA"/>
</dbReference>
<dbReference type="Pfam" id="PF05170">
    <property type="entry name" value="AsmA"/>
    <property type="match status" value="1"/>
</dbReference>
<evidence type="ECO:0000313" key="5">
    <source>
        <dbReference type="Proteomes" id="UP000469724"/>
    </source>
</evidence>
<evidence type="ECO:0000313" key="4">
    <source>
        <dbReference type="EMBL" id="NDY56566.1"/>
    </source>
</evidence>
<dbReference type="GO" id="GO:0090313">
    <property type="term" value="P:regulation of protein targeting to membrane"/>
    <property type="evidence" value="ECO:0007669"/>
    <property type="project" value="TreeGrafter"/>
</dbReference>
<dbReference type="InterPro" id="IPR052894">
    <property type="entry name" value="AsmA-related"/>
</dbReference>
<keyword evidence="2" id="KW-0472">Membrane</keyword>
<sequence length="1346" mass="141136">MSTPAKHSTDPEFAPARGANLRRRLRLAALLGLVLVAGFFALPQIVDLSLGQDKIKEYAELSLSQALGRKVTVGGQVRLSSFPWMMLHADDLTVADAPGFGSEPFLSVNRVTVDIRLLPLFSRIIMPGAITLISPTMHLKRDAADRPNWEGLPFFSASAAPMEALVSPENGDAPPKADAPSGWEVVPLPSGIRIQDAMVHYDDRRRGFSGALRHFTLATGRGERFDFHLSFDVTGLDPAVEAQIHAKGTAGFDAERLSLSVADALVEATLAVPGDERFASPEGGEPWRVTLRAAVDCDTAAGSLAVRDLTAAAPDAQLTGNVELTGLMEHFQATASFALRAALSGPMGQATQLAPLAAKTGESVPSAPSVSPDGKKRSFLDFSSRFLPAKPPSPLDDLTLTAQLSASADRISLASVSLHLRDASVTGRADYQFGPRPRLTADLQAVGLNLDRIPWGSGGQGFVLPLSFLTDAYGRITLDARDMTLGGVTLPQAALTAASEKGQFRLYPLSAITPEGILAADVRGEVRGQALDVTAEAEISQTPPNGQKTSSRPVQATTLVLTGTAEAARATGNLQLTAKDPLSVARILGQSEASASAMASPPGLSCKAAFTLTPGLDRIWDRLDFTGLEARLGPDVINGGVTVKNGPEKTVELGLHLETLEPDRLAALWAAMVPAKNGATADGAATNPGQADLPALPDIPALMGRISVGKATISGVEAKNLTVEGQYRQGKAEVTSLGGDLFGGKLSGRMEAGLTPGANRLAINATLAGADSGALTNRFLTGPCTLRLAAEAAGDSVATMLSALSGRVEAEMNRDLKPGRKAEDLPLAKIKAGVDFKAQHNGAPEAGRAFDLNASLTASGPASLREIKADARGVASYGKDAVQIGQGKLSGTATLAMPAEKGERSLGVAFGTEFHLDPGKGAFSARNITLEAGGTKGTGKLDKKGRDEGGRLSGAFDFPDINPRDLLPALGFSAPPHAASDDLRHGSLTFVVAENAVGTEIKGISLHLDDMRATGTVLLRSGLGRPKIELDVTHLDFDRYFPPQHAEQKPAPANQDVPIDLAALRSYDVEARIRFNFLKKGNLVWKNGVTSLSARGGVFSARHEAGEFYGGRFLADLKGDARDVVLKTSLDLQIDGFDAATFLKEWAEGDVLASGGATFVLAFKSNGLTERALRRNISGSARFQVTRGALKIRESGSPPPSSAGTGATGTTGAMGASEHQTGQSVPATTATKPAAEAKFDLLPFSVLSSSYAVREGVAITNDFLIQGKEMRVDGAGYVDLRDESIDLSVSATLESGAKVPATIRGPLEDPKLEIDRSKLFGDMVYRILKGIITMPGKALGKIFNVN</sequence>
<accession>A0A7K3NK33</accession>
<dbReference type="PANTHER" id="PTHR30441:SF4">
    <property type="entry name" value="PROTEIN ASMA"/>
    <property type="match status" value="1"/>
</dbReference>
<reference evidence="4 5" key="1">
    <citation type="submission" date="2020-02" db="EMBL/GenBank/DDBJ databases">
        <title>Comparative genomics of sulfur disproportionating microorganisms.</title>
        <authorList>
            <person name="Ward L.M."/>
            <person name="Bertran E."/>
            <person name="Johnston D.T."/>
        </authorList>
    </citation>
    <scope>NUCLEOTIDE SEQUENCE [LARGE SCALE GENOMIC DNA]</scope>
    <source>
        <strain evidence="4 5">DSM 3696</strain>
    </source>
</reference>
<dbReference type="GO" id="GO:0005886">
    <property type="term" value="C:plasma membrane"/>
    <property type="evidence" value="ECO:0007669"/>
    <property type="project" value="TreeGrafter"/>
</dbReference>
<keyword evidence="2" id="KW-0812">Transmembrane</keyword>
<feature type="compositionally biased region" description="Low complexity" evidence="1">
    <location>
        <begin position="1202"/>
        <end position="1217"/>
    </location>
</feature>
<protein>
    <submittedName>
        <fullName evidence="4">AsmA family protein</fullName>
    </submittedName>
</protein>
<dbReference type="Proteomes" id="UP000469724">
    <property type="component" value="Unassembled WGS sequence"/>
</dbReference>
<keyword evidence="2" id="KW-1133">Transmembrane helix</keyword>
<evidence type="ECO:0000256" key="1">
    <source>
        <dbReference type="SAM" id="MobiDB-lite"/>
    </source>
</evidence>
<name>A0A7K3NK33_9BACT</name>
<gene>
    <name evidence="4" type="ORF">G3N56_07395</name>
</gene>
<comment type="caution">
    <text evidence="4">The sequence shown here is derived from an EMBL/GenBank/DDBJ whole genome shotgun (WGS) entry which is preliminary data.</text>
</comment>
<feature type="domain" description="AsmA" evidence="3">
    <location>
        <begin position="27"/>
        <end position="205"/>
    </location>
</feature>